<evidence type="ECO:0000256" key="1">
    <source>
        <dbReference type="SAM" id="MobiDB-lite"/>
    </source>
</evidence>
<reference evidence="3" key="1">
    <citation type="submission" date="2020-06" db="EMBL/GenBank/DDBJ databases">
        <title>Whole Genome Sequence of Bradyrhizobium sp. Strain 1S1.</title>
        <authorList>
            <person name="Bromfield E.S.P."/>
            <person name="Cloutier S."/>
        </authorList>
    </citation>
    <scope>NUCLEOTIDE SEQUENCE [LARGE SCALE GENOMIC DNA]</scope>
    <source>
        <strain evidence="3">1S1</strain>
    </source>
</reference>
<evidence type="ECO:0000259" key="2">
    <source>
        <dbReference type="Pfam" id="PF07238"/>
    </source>
</evidence>
<dbReference type="InterPro" id="IPR009875">
    <property type="entry name" value="PilZ_domain"/>
</dbReference>
<feature type="region of interest" description="Disordered" evidence="1">
    <location>
        <begin position="1"/>
        <end position="29"/>
    </location>
</feature>
<dbReference type="Gene3D" id="2.40.10.220">
    <property type="entry name" value="predicted glycosyltransferase like domains"/>
    <property type="match status" value="1"/>
</dbReference>
<sequence length="95" mass="10546">MADDDSRPAPAGGQQPKPTDERRSGSRRRVLKSGAIEFGNEAIPCTVRNLSPQGACIEVNSPLWFPDRFVLAVDGQRHTCRVIWKKERRIGLGFA</sequence>
<dbReference type="SUPFAM" id="SSF141371">
    <property type="entry name" value="PilZ domain-like"/>
    <property type="match status" value="1"/>
</dbReference>
<dbReference type="Proteomes" id="UP001432046">
    <property type="component" value="Chromosome"/>
</dbReference>
<feature type="domain" description="PilZ" evidence="2">
    <location>
        <begin position="21"/>
        <end position="94"/>
    </location>
</feature>
<dbReference type="EMBL" id="CP147711">
    <property type="protein sequence ID" value="WXC83173.1"/>
    <property type="molecule type" value="Genomic_DNA"/>
</dbReference>
<dbReference type="EMBL" id="JAAOLE020000001">
    <property type="protein sequence ID" value="NVI46941.1"/>
    <property type="molecule type" value="Genomic_DNA"/>
</dbReference>
<reference evidence="4" key="3">
    <citation type="submission" date="2024-03" db="EMBL/GenBank/DDBJ databases">
        <authorList>
            <person name="Bromfield E.S.P."/>
            <person name="Cloutier S."/>
        </authorList>
    </citation>
    <scope>NUCLEOTIDE SEQUENCE</scope>
    <source>
        <strain evidence="4">5S5</strain>
    </source>
</reference>
<evidence type="ECO:0000313" key="3">
    <source>
        <dbReference type="EMBL" id="NVI46941.1"/>
    </source>
</evidence>
<protein>
    <submittedName>
        <fullName evidence="3">PilZ domain-containing protein</fullName>
    </submittedName>
</protein>
<name>A0A973W3L1_9BRAD</name>
<dbReference type="RefSeq" id="WP_166206636.1">
    <property type="nucleotide sequence ID" value="NZ_CP088285.1"/>
</dbReference>
<organism evidence="3">
    <name type="scientific">Bradyrhizobium septentrionale</name>
    <dbReference type="NCBI Taxonomy" id="1404411"/>
    <lineage>
        <taxon>Bacteria</taxon>
        <taxon>Pseudomonadati</taxon>
        <taxon>Pseudomonadota</taxon>
        <taxon>Alphaproteobacteria</taxon>
        <taxon>Hyphomicrobiales</taxon>
        <taxon>Nitrobacteraceae</taxon>
        <taxon>Bradyrhizobium</taxon>
    </lineage>
</organism>
<evidence type="ECO:0000313" key="5">
    <source>
        <dbReference type="Proteomes" id="UP001432046"/>
    </source>
</evidence>
<reference evidence="4" key="2">
    <citation type="journal article" date="2021" name="Int. J. Syst. Evol. Microbiol.">
        <title>Bradyrhizobium septentrionale sp. nov. (sv. septentrionale) and Bradyrhizobium quebecense sp. nov. (sv. septentrionale) associated with legumes native to Canada possess rearranged symbiosis genes and numerous insertion sequences.</title>
        <authorList>
            <person name="Bromfield E.S.P."/>
            <person name="Cloutier S."/>
        </authorList>
    </citation>
    <scope>NUCLEOTIDE SEQUENCE</scope>
    <source>
        <strain evidence="4">5S5</strain>
    </source>
</reference>
<dbReference type="AlphaFoldDB" id="A0A973W3L1"/>
<gene>
    <name evidence="3" type="ORF">HAP48_029080</name>
    <name evidence="4" type="ORF">WDK88_17100</name>
</gene>
<proteinExistence type="predicted"/>
<keyword evidence="5" id="KW-1185">Reference proteome</keyword>
<accession>A0A973W3L1</accession>
<dbReference type="Pfam" id="PF07238">
    <property type="entry name" value="PilZ"/>
    <property type="match status" value="1"/>
</dbReference>
<evidence type="ECO:0000313" key="4">
    <source>
        <dbReference type="EMBL" id="WXC83173.1"/>
    </source>
</evidence>
<dbReference type="GO" id="GO:0035438">
    <property type="term" value="F:cyclic-di-GMP binding"/>
    <property type="evidence" value="ECO:0007669"/>
    <property type="project" value="InterPro"/>
</dbReference>